<dbReference type="PROSITE" id="PS00745">
    <property type="entry name" value="RF_PROK_I"/>
    <property type="match status" value="1"/>
</dbReference>
<dbReference type="PANTHER" id="PTHR43804">
    <property type="entry name" value="LD18447P"/>
    <property type="match status" value="1"/>
</dbReference>
<dbReference type="InterPro" id="IPR050057">
    <property type="entry name" value="Prokaryotic/Mito_RF"/>
</dbReference>
<evidence type="ECO:0000256" key="4">
    <source>
        <dbReference type="ARBA" id="ARBA00022917"/>
    </source>
</evidence>
<evidence type="ECO:0000259" key="5">
    <source>
        <dbReference type="PROSITE" id="PS00745"/>
    </source>
</evidence>
<dbReference type="SUPFAM" id="SSF75620">
    <property type="entry name" value="Release factor"/>
    <property type="match status" value="1"/>
</dbReference>
<evidence type="ECO:0000256" key="1">
    <source>
        <dbReference type="ARBA" id="ARBA00002986"/>
    </source>
</evidence>
<dbReference type="InterPro" id="IPR000352">
    <property type="entry name" value="Pep_chain_release_fac_I"/>
</dbReference>
<dbReference type="Proteomes" id="UP000231503">
    <property type="component" value="Unassembled WGS sequence"/>
</dbReference>
<dbReference type="FunFam" id="3.30.160.20:FF:000004">
    <property type="entry name" value="Peptide chain release factor 1"/>
    <property type="match status" value="1"/>
</dbReference>
<comment type="function">
    <text evidence="1">Peptide chain release factor 1 directs the termination of translation in response to the peptide chain termination codons UAG and UAA.</text>
</comment>
<protein>
    <submittedName>
        <fullName evidence="6">Peptide chain release factor 1</fullName>
    </submittedName>
</protein>
<dbReference type="GO" id="GO:0003747">
    <property type="term" value="F:translation release factor activity"/>
    <property type="evidence" value="ECO:0007669"/>
    <property type="project" value="InterPro"/>
</dbReference>
<proteinExistence type="inferred from homology"/>
<sequence length="341" mass="38770">MTPEELHNIEQEYKTLSDELAKTGWQDQEKAARFGLLSKIIEDVHGLANLYAKRRETEELLNDPSMKQLAEEDLLRITEEEKITEKKIQQTLTEDEAESASLGAILEIRAGAGGDEAALFARDLFDMYSAYAAKQKWRISFVNRSENSLGGYKEIIARIHAKEAYNYLQYESGVHRIQRVPETEKSGRIHTSTASVAVFPIYPPKTIIIKNEDLEIEFTRAGGPGGQNVNKVETAVRITHKPTGIVVLSNSERSQSANRERALEILQAKIIDEERIRREKEQSQARKSQIGTGDRSEKIRTYNVLQDRITDHRIKKSWHNIQDIFAGNLDPIIQTLKEATL</sequence>
<evidence type="ECO:0000313" key="6">
    <source>
        <dbReference type="EMBL" id="PIR69507.1"/>
    </source>
</evidence>
<dbReference type="SMART" id="SM00937">
    <property type="entry name" value="PCRF"/>
    <property type="match status" value="1"/>
</dbReference>
<name>A0A2H0TD92_9BACT</name>
<dbReference type="InterPro" id="IPR005139">
    <property type="entry name" value="PCRF"/>
</dbReference>
<evidence type="ECO:0000256" key="2">
    <source>
        <dbReference type="ARBA" id="ARBA00010835"/>
    </source>
</evidence>
<keyword evidence="3" id="KW-0488">Methylation</keyword>
<keyword evidence="4" id="KW-0648">Protein biosynthesis</keyword>
<evidence type="ECO:0000313" key="7">
    <source>
        <dbReference type="Proteomes" id="UP000231503"/>
    </source>
</evidence>
<dbReference type="FunFam" id="3.30.70.1660:FF:000002">
    <property type="entry name" value="Peptide chain release factor 1"/>
    <property type="match status" value="1"/>
</dbReference>
<gene>
    <name evidence="6" type="ORF">COU47_02955</name>
</gene>
<dbReference type="Gene3D" id="3.30.70.1660">
    <property type="match status" value="1"/>
</dbReference>
<comment type="caution">
    <text evidence="6">The sequence shown here is derived from an EMBL/GenBank/DDBJ whole genome shotgun (WGS) entry which is preliminary data.</text>
</comment>
<feature type="domain" description="Prokaryotic-type class I peptide chain release factors" evidence="5">
    <location>
        <begin position="220"/>
        <end position="236"/>
    </location>
</feature>
<dbReference type="InterPro" id="IPR045853">
    <property type="entry name" value="Pep_chain_release_fac_I_sf"/>
</dbReference>
<dbReference type="Pfam" id="PF00472">
    <property type="entry name" value="RF-1"/>
    <property type="match status" value="1"/>
</dbReference>
<organism evidence="6 7">
    <name type="scientific">Candidatus Niyogibacteria bacterium CG10_big_fil_rev_8_21_14_0_10_46_36</name>
    <dbReference type="NCBI Taxonomy" id="1974726"/>
    <lineage>
        <taxon>Bacteria</taxon>
        <taxon>Candidatus Niyogiibacteriota</taxon>
    </lineage>
</organism>
<dbReference type="AlphaFoldDB" id="A0A2H0TD92"/>
<comment type="similarity">
    <text evidence="2">Belongs to the prokaryotic/mitochondrial release factor family.</text>
</comment>
<dbReference type="Gene3D" id="6.10.140.1950">
    <property type="match status" value="1"/>
</dbReference>
<reference evidence="7" key="1">
    <citation type="submission" date="2017-09" db="EMBL/GenBank/DDBJ databases">
        <title>Depth-based differentiation of microbial function through sediment-hosted aquifers and enrichment of novel symbionts in the deep terrestrial subsurface.</title>
        <authorList>
            <person name="Probst A.J."/>
            <person name="Ladd B."/>
            <person name="Jarett J.K."/>
            <person name="Geller-Mcgrath D.E."/>
            <person name="Sieber C.M.K."/>
            <person name="Emerson J.B."/>
            <person name="Anantharaman K."/>
            <person name="Thomas B.C."/>
            <person name="Malmstrom R."/>
            <person name="Stieglmeier M."/>
            <person name="Klingl A."/>
            <person name="Woyke T."/>
            <person name="Ryan C.M."/>
            <person name="Banfield J.F."/>
        </authorList>
    </citation>
    <scope>NUCLEOTIDE SEQUENCE [LARGE SCALE GENOMIC DNA]</scope>
</reference>
<dbReference type="GO" id="GO:0005737">
    <property type="term" value="C:cytoplasm"/>
    <property type="evidence" value="ECO:0007669"/>
    <property type="project" value="UniProtKB-ARBA"/>
</dbReference>
<dbReference type="EMBL" id="PFCO01000006">
    <property type="protein sequence ID" value="PIR69507.1"/>
    <property type="molecule type" value="Genomic_DNA"/>
</dbReference>
<accession>A0A2H0TD92</accession>
<dbReference type="Gene3D" id="3.30.160.20">
    <property type="match status" value="1"/>
</dbReference>
<dbReference type="Pfam" id="PF03462">
    <property type="entry name" value="PCRF"/>
    <property type="match status" value="1"/>
</dbReference>
<evidence type="ECO:0000256" key="3">
    <source>
        <dbReference type="ARBA" id="ARBA00022481"/>
    </source>
</evidence>
<dbReference type="PANTHER" id="PTHR43804:SF7">
    <property type="entry name" value="LD18447P"/>
    <property type="match status" value="1"/>
</dbReference>